<keyword evidence="4" id="KW-0560">Oxidoreductase</keyword>
<dbReference type="InterPro" id="IPR008259">
    <property type="entry name" value="FMN_hydac_DH_AS"/>
</dbReference>
<protein>
    <submittedName>
        <fullName evidence="7">Alpha-hydroxy-acid oxidizing protein</fullName>
    </submittedName>
</protein>
<dbReference type="RefSeq" id="WP_344953596.1">
    <property type="nucleotide sequence ID" value="NZ_BAABCX010000001.1"/>
</dbReference>
<dbReference type="InterPro" id="IPR012133">
    <property type="entry name" value="Alpha-hydoxy_acid_DH_FMN"/>
</dbReference>
<comment type="similarity">
    <text evidence="5">Belongs to the FMN-dependent alpha-hydroxy acid dehydrogenase family.</text>
</comment>
<dbReference type="InterPro" id="IPR013785">
    <property type="entry name" value="Aldolase_TIM"/>
</dbReference>
<sequence length="390" mass="42871">MSDKALMRRFPSSSYLEQRAAARLPNFVFDYLQGGSGRQCSLGRNITAFEQLTLTPRYFNDCEAVSLGTRLFGRHYQLPFGIAPIGLDGLIRPGTVEYLAQAARRAGCPVTASTFATSSLEEVARLAGEMAWFQLYPFDDGEIEQDMMARAGAAGYRVLMVTVDVPVGGRRELDMRNGLSLPPRLGGRTLLDVLRHPGWALRHARRGMPGFKNLQPYRRHSNDFLPARISGRVPWARLAQYRKRWPGRLLVKGVLRGEDAVRCRELGIDGLVISNHGGRQLDACPSTLAVLPEIRRAVGDDFPLIIDSGLRSGLDVARAIAQGADFALLGRTFIYGVAALGQAGAGHVIEMLRDELENAMQMLGCPDIAALKCWHKGDAALPDYRHGEGE</sequence>
<dbReference type="Gene3D" id="3.20.20.70">
    <property type="entry name" value="Aldolase class I"/>
    <property type="match status" value="1"/>
</dbReference>
<evidence type="ECO:0000256" key="1">
    <source>
        <dbReference type="ARBA" id="ARBA00001917"/>
    </source>
</evidence>
<proteinExistence type="inferred from homology"/>
<dbReference type="InterPro" id="IPR037396">
    <property type="entry name" value="FMN_HAD"/>
</dbReference>
<dbReference type="PROSITE" id="PS00557">
    <property type="entry name" value="FMN_HYDROXY_ACID_DH_1"/>
    <property type="match status" value="1"/>
</dbReference>
<accession>A0ABP6UZQ2</accession>
<evidence type="ECO:0000256" key="5">
    <source>
        <dbReference type="ARBA" id="ARBA00024042"/>
    </source>
</evidence>
<dbReference type="PANTHER" id="PTHR10578:SF107">
    <property type="entry name" value="2-HYDROXYACID OXIDASE 1"/>
    <property type="match status" value="1"/>
</dbReference>
<gene>
    <name evidence="7" type="ORF">GCM10022394_01360</name>
</gene>
<name>A0ABP6UZQ2_9GAMM</name>
<dbReference type="EMBL" id="BAABCX010000001">
    <property type="protein sequence ID" value="GAA3525998.1"/>
    <property type="molecule type" value="Genomic_DNA"/>
</dbReference>
<dbReference type="PIRSF" id="PIRSF000138">
    <property type="entry name" value="Al-hdrx_acd_dh"/>
    <property type="match status" value="1"/>
</dbReference>
<reference evidence="8" key="1">
    <citation type="journal article" date="2019" name="Int. J. Syst. Evol. Microbiol.">
        <title>The Global Catalogue of Microorganisms (GCM) 10K type strain sequencing project: providing services to taxonomists for standard genome sequencing and annotation.</title>
        <authorList>
            <consortium name="The Broad Institute Genomics Platform"/>
            <consortium name="The Broad Institute Genome Sequencing Center for Infectious Disease"/>
            <person name="Wu L."/>
            <person name="Ma J."/>
        </authorList>
    </citation>
    <scope>NUCLEOTIDE SEQUENCE [LARGE SCALE GENOMIC DNA]</scope>
    <source>
        <strain evidence="8">JCM 17110</strain>
    </source>
</reference>
<dbReference type="PANTHER" id="PTHR10578">
    <property type="entry name" value="S -2-HYDROXY-ACID OXIDASE-RELATED"/>
    <property type="match status" value="1"/>
</dbReference>
<evidence type="ECO:0000256" key="3">
    <source>
        <dbReference type="ARBA" id="ARBA00022643"/>
    </source>
</evidence>
<evidence type="ECO:0000259" key="6">
    <source>
        <dbReference type="PROSITE" id="PS51349"/>
    </source>
</evidence>
<evidence type="ECO:0000313" key="7">
    <source>
        <dbReference type="EMBL" id="GAA3525998.1"/>
    </source>
</evidence>
<dbReference type="PROSITE" id="PS51349">
    <property type="entry name" value="FMN_HYDROXY_ACID_DH_2"/>
    <property type="match status" value="1"/>
</dbReference>
<dbReference type="InterPro" id="IPR000262">
    <property type="entry name" value="FMN-dep_DH"/>
</dbReference>
<dbReference type="Pfam" id="PF01070">
    <property type="entry name" value="FMN_dh"/>
    <property type="match status" value="1"/>
</dbReference>
<keyword evidence="8" id="KW-1185">Reference proteome</keyword>
<evidence type="ECO:0000256" key="2">
    <source>
        <dbReference type="ARBA" id="ARBA00022630"/>
    </source>
</evidence>
<dbReference type="SUPFAM" id="SSF51395">
    <property type="entry name" value="FMN-linked oxidoreductases"/>
    <property type="match status" value="1"/>
</dbReference>
<comment type="caution">
    <text evidence="7">The sequence shown here is derived from an EMBL/GenBank/DDBJ whole genome shotgun (WGS) entry which is preliminary data.</text>
</comment>
<keyword evidence="2" id="KW-0285">Flavoprotein</keyword>
<evidence type="ECO:0000313" key="8">
    <source>
        <dbReference type="Proteomes" id="UP001500795"/>
    </source>
</evidence>
<evidence type="ECO:0000256" key="4">
    <source>
        <dbReference type="ARBA" id="ARBA00023002"/>
    </source>
</evidence>
<organism evidence="7 8">
    <name type="scientific">Zobellella aerophila</name>
    <dbReference type="NCBI Taxonomy" id="870480"/>
    <lineage>
        <taxon>Bacteria</taxon>
        <taxon>Pseudomonadati</taxon>
        <taxon>Pseudomonadota</taxon>
        <taxon>Gammaproteobacteria</taxon>
        <taxon>Aeromonadales</taxon>
        <taxon>Aeromonadaceae</taxon>
        <taxon>Zobellella</taxon>
    </lineage>
</organism>
<feature type="domain" description="FMN hydroxy acid dehydrogenase" evidence="6">
    <location>
        <begin position="5"/>
        <end position="381"/>
    </location>
</feature>
<dbReference type="Proteomes" id="UP001500795">
    <property type="component" value="Unassembled WGS sequence"/>
</dbReference>
<dbReference type="CDD" id="cd02809">
    <property type="entry name" value="alpha_hydroxyacid_oxid_FMN"/>
    <property type="match status" value="1"/>
</dbReference>
<comment type="cofactor">
    <cofactor evidence="1">
        <name>FMN</name>
        <dbReference type="ChEBI" id="CHEBI:58210"/>
    </cofactor>
</comment>
<keyword evidence="3" id="KW-0288">FMN</keyword>